<evidence type="ECO:0000256" key="2">
    <source>
        <dbReference type="ARBA" id="ARBA00022475"/>
    </source>
</evidence>
<evidence type="ECO:0000256" key="5">
    <source>
        <dbReference type="ARBA" id="ARBA00023136"/>
    </source>
</evidence>
<dbReference type="GO" id="GO:0015658">
    <property type="term" value="F:branched-chain amino acid transmembrane transporter activity"/>
    <property type="evidence" value="ECO:0007669"/>
    <property type="project" value="InterPro"/>
</dbReference>
<feature type="transmembrane region" description="Helical" evidence="6">
    <location>
        <begin position="33"/>
        <end position="52"/>
    </location>
</feature>
<evidence type="ECO:0000256" key="4">
    <source>
        <dbReference type="ARBA" id="ARBA00022989"/>
    </source>
</evidence>
<reference evidence="7 8" key="1">
    <citation type="submission" date="2019-07" db="EMBL/GenBank/DDBJ databases">
        <title>Whole genome shotgun sequence of Reyranella soli NBRC 108950.</title>
        <authorList>
            <person name="Hosoyama A."/>
            <person name="Uohara A."/>
            <person name="Ohji S."/>
            <person name="Ichikawa N."/>
        </authorList>
    </citation>
    <scope>NUCLEOTIDE SEQUENCE [LARGE SCALE GENOMIC DNA]</scope>
    <source>
        <strain evidence="7 8">NBRC 108950</strain>
    </source>
</reference>
<name>A0A512NNP7_9HYPH</name>
<evidence type="ECO:0000313" key="7">
    <source>
        <dbReference type="EMBL" id="GEP60570.1"/>
    </source>
</evidence>
<dbReference type="RefSeq" id="WP_147155912.1">
    <property type="nucleotide sequence ID" value="NZ_BKAJ01000170.1"/>
</dbReference>
<dbReference type="Pfam" id="PF02653">
    <property type="entry name" value="BPD_transp_2"/>
    <property type="match status" value="1"/>
</dbReference>
<evidence type="ECO:0000313" key="8">
    <source>
        <dbReference type="Proteomes" id="UP000321058"/>
    </source>
</evidence>
<evidence type="ECO:0000256" key="6">
    <source>
        <dbReference type="SAM" id="Phobius"/>
    </source>
</evidence>
<comment type="caution">
    <text evidence="7">The sequence shown here is derived from an EMBL/GenBank/DDBJ whole genome shotgun (WGS) entry which is preliminary data.</text>
</comment>
<keyword evidence="8" id="KW-1185">Reference proteome</keyword>
<proteinExistence type="predicted"/>
<dbReference type="CDD" id="cd06581">
    <property type="entry name" value="TM_PBP1_LivM_like"/>
    <property type="match status" value="1"/>
</dbReference>
<comment type="subcellular location">
    <subcellularLocation>
        <location evidence="1">Cell membrane</location>
        <topology evidence="1">Multi-pass membrane protein</topology>
    </subcellularLocation>
</comment>
<dbReference type="GO" id="GO:0005886">
    <property type="term" value="C:plasma membrane"/>
    <property type="evidence" value="ECO:0007669"/>
    <property type="project" value="UniProtKB-SubCell"/>
</dbReference>
<protein>
    <submittedName>
        <fullName evidence="7">Amino acid ABC transporter permease</fullName>
    </submittedName>
</protein>
<dbReference type="OrthoDB" id="9034298at2"/>
<organism evidence="7 8">
    <name type="scientific">Reyranella soli</name>
    <dbReference type="NCBI Taxonomy" id="1230389"/>
    <lineage>
        <taxon>Bacteria</taxon>
        <taxon>Pseudomonadati</taxon>
        <taxon>Pseudomonadota</taxon>
        <taxon>Alphaproteobacteria</taxon>
        <taxon>Hyphomicrobiales</taxon>
        <taxon>Reyranellaceae</taxon>
        <taxon>Reyranella</taxon>
    </lineage>
</organism>
<dbReference type="AlphaFoldDB" id="A0A512NNP7"/>
<gene>
    <name evidence="7" type="ORF">RSO01_77360</name>
</gene>
<dbReference type="PANTHER" id="PTHR30482:SF10">
    <property type="entry name" value="HIGH-AFFINITY BRANCHED-CHAIN AMINO ACID TRANSPORT PROTEIN BRAE"/>
    <property type="match status" value="1"/>
</dbReference>
<dbReference type="InterPro" id="IPR001851">
    <property type="entry name" value="ABC_transp_permease"/>
</dbReference>
<keyword evidence="2" id="KW-1003">Cell membrane</keyword>
<keyword evidence="3 6" id="KW-0812">Transmembrane</keyword>
<keyword evidence="5 6" id="KW-0472">Membrane</keyword>
<dbReference type="PANTHER" id="PTHR30482">
    <property type="entry name" value="HIGH-AFFINITY BRANCHED-CHAIN AMINO ACID TRANSPORT SYSTEM PERMEASE"/>
    <property type="match status" value="1"/>
</dbReference>
<evidence type="ECO:0000256" key="1">
    <source>
        <dbReference type="ARBA" id="ARBA00004651"/>
    </source>
</evidence>
<dbReference type="InterPro" id="IPR043428">
    <property type="entry name" value="LivM-like"/>
</dbReference>
<accession>A0A512NNP7</accession>
<feature type="transmembrane region" description="Helical" evidence="6">
    <location>
        <begin position="242"/>
        <end position="266"/>
    </location>
</feature>
<sequence length="328" mass="34479">MKRYLFPGALVVLALVYPLLVAGSPVWERLGALVLLGAIGASAWNIVGGYAGQVSVGHSVFFGFGAYSAVVVYTHLGWPPIAGAPLGMVLSVLLAAIIGVPTLRLAGHYFSMATIAVAELVRVLSSTSEFLGGAQGLGGPAMPRTVFDLSFISATPFYYIFLAVLAFLLGLTWWIERGRMGFYLRAIKDSERAARSLGVSSGRYKLYAYMLSGAFTSLAGSLYLCMFGFVDPESGFGILISVKMVVMAALGGAGVLFGPLVGALILVPLEELSNSYLGGRGAGLTFVVYGAIIVIIARFLPSGLLSLFERRPARPPAAKNQPASGHAD</sequence>
<feature type="transmembrane region" description="Helical" evidence="6">
    <location>
        <begin position="59"/>
        <end position="78"/>
    </location>
</feature>
<dbReference type="EMBL" id="BKAJ01000170">
    <property type="protein sequence ID" value="GEP60570.1"/>
    <property type="molecule type" value="Genomic_DNA"/>
</dbReference>
<keyword evidence="4 6" id="KW-1133">Transmembrane helix</keyword>
<feature type="transmembrane region" description="Helical" evidence="6">
    <location>
        <begin position="286"/>
        <end position="308"/>
    </location>
</feature>
<evidence type="ECO:0000256" key="3">
    <source>
        <dbReference type="ARBA" id="ARBA00022692"/>
    </source>
</evidence>
<feature type="transmembrane region" description="Helical" evidence="6">
    <location>
        <begin position="206"/>
        <end position="230"/>
    </location>
</feature>
<feature type="transmembrane region" description="Helical" evidence="6">
    <location>
        <begin position="84"/>
        <end position="103"/>
    </location>
</feature>
<feature type="transmembrane region" description="Helical" evidence="6">
    <location>
        <begin position="157"/>
        <end position="175"/>
    </location>
</feature>
<dbReference type="Proteomes" id="UP000321058">
    <property type="component" value="Unassembled WGS sequence"/>
</dbReference>